<protein>
    <recommendedName>
        <fullName evidence="4">Anti-sigma factor</fullName>
    </recommendedName>
</protein>
<proteinExistence type="predicted"/>
<dbReference type="EMBL" id="BMLK01000011">
    <property type="protein sequence ID" value="GGN52373.1"/>
    <property type="molecule type" value="Genomic_DNA"/>
</dbReference>
<dbReference type="RefSeq" id="WP_188820101.1">
    <property type="nucleotide sequence ID" value="NZ_BMLK01000011.1"/>
</dbReference>
<feature type="compositionally biased region" description="Polar residues" evidence="1">
    <location>
        <begin position="208"/>
        <end position="219"/>
    </location>
</feature>
<keyword evidence="3" id="KW-1185">Reference proteome</keyword>
<evidence type="ECO:0000256" key="1">
    <source>
        <dbReference type="SAM" id="MobiDB-lite"/>
    </source>
</evidence>
<comment type="caution">
    <text evidence="2">The sequence shown here is derived from an EMBL/GenBank/DDBJ whole genome shotgun (WGS) entry which is preliminary data.</text>
</comment>
<accession>A0ABQ2JST9</accession>
<sequence>MSITEEDLMAYADEELGAKEAARVEAAIAADPALEERLAAERRLRTALRDHLRPVVDEPIPDELTAMIAAAAQVSTPEAALEADDRKIVSLATARATRNDHTAAQPSGLRQQWRSGLAIAASLVLGVVLGTQLHPGGSIVQKDGMLVASGSLSETLDNQLASAQDDGTDLRILTSFQRKDGDYCRVFEAVPTSGIACKTGGSWILERTSASTQRQTSEYRQAGSAESALMQAAQEMARGAPLDRVQEEAARSQGWSR</sequence>
<evidence type="ECO:0000313" key="2">
    <source>
        <dbReference type="EMBL" id="GGN52373.1"/>
    </source>
</evidence>
<evidence type="ECO:0008006" key="4">
    <source>
        <dbReference type="Google" id="ProtNLM"/>
    </source>
</evidence>
<feature type="region of interest" description="Disordered" evidence="1">
    <location>
        <begin position="208"/>
        <end position="227"/>
    </location>
</feature>
<organism evidence="2 3">
    <name type="scientific">Novosphingobium indicum</name>
    <dbReference type="NCBI Taxonomy" id="462949"/>
    <lineage>
        <taxon>Bacteria</taxon>
        <taxon>Pseudomonadati</taxon>
        <taxon>Pseudomonadota</taxon>
        <taxon>Alphaproteobacteria</taxon>
        <taxon>Sphingomonadales</taxon>
        <taxon>Sphingomonadaceae</taxon>
        <taxon>Novosphingobium</taxon>
    </lineage>
</organism>
<evidence type="ECO:0000313" key="3">
    <source>
        <dbReference type="Proteomes" id="UP000605099"/>
    </source>
</evidence>
<gene>
    <name evidence="2" type="ORF">GCM10011349_25850</name>
</gene>
<name>A0ABQ2JST9_9SPHN</name>
<feature type="region of interest" description="Disordered" evidence="1">
    <location>
        <begin position="233"/>
        <end position="257"/>
    </location>
</feature>
<reference evidence="3" key="1">
    <citation type="journal article" date="2019" name="Int. J. Syst. Evol. Microbiol.">
        <title>The Global Catalogue of Microorganisms (GCM) 10K type strain sequencing project: providing services to taxonomists for standard genome sequencing and annotation.</title>
        <authorList>
            <consortium name="The Broad Institute Genomics Platform"/>
            <consortium name="The Broad Institute Genome Sequencing Center for Infectious Disease"/>
            <person name="Wu L."/>
            <person name="Ma J."/>
        </authorList>
    </citation>
    <scope>NUCLEOTIDE SEQUENCE [LARGE SCALE GENOMIC DNA]</scope>
    <source>
        <strain evidence="3">CGMCC 1.6784</strain>
    </source>
</reference>
<dbReference type="Proteomes" id="UP000605099">
    <property type="component" value="Unassembled WGS sequence"/>
</dbReference>